<dbReference type="Proteomes" id="UP000011083">
    <property type="component" value="Unassembled WGS sequence"/>
</dbReference>
<dbReference type="GeneID" id="14920857"/>
<accession>L8H5L7</accession>
<dbReference type="KEGG" id="acan:ACA1_113630"/>
<name>L8H5L7_ACACF</name>
<feature type="region of interest" description="Disordered" evidence="1">
    <location>
        <begin position="1"/>
        <end position="48"/>
    </location>
</feature>
<proteinExistence type="predicted"/>
<protein>
    <submittedName>
        <fullName evidence="2">Uncharacterized protein</fullName>
    </submittedName>
</protein>
<reference evidence="2 3" key="1">
    <citation type="journal article" date="2013" name="Genome Biol.">
        <title>Genome of Acanthamoeba castellanii highlights extensive lateral gene transfer and early evolution of tyrosine kinase signaling.</title>
        <authorList>
            <person name="Clarke M."/>
            <person name="Lohan A.J."/>
            <person name="Liu B."/>
            <person name="Lagkouvardos I."/>
            <person name="Roy S."/>
            <person name="Zafar N."/>
            <person name="Bertelli C."/>
            <person name="Schilde C."/>
            <person name="Kianianmomeni A."/>
            <person name="Burglin T.R."/>
            <person name="Frech C."/>
            <person name="Turcotte B."/>
            <person name="Kopec K.O."/>
            <person name="Synnott J.M."/>
            <person name="Choo C."/>
            <person name="Paponov I."/>
            <person name="Finkler A."/>
            <person name="Soon Heng Tan C."/>
            <person name="Hutchins A.P."/>
            <person name="Weinmeier T."/>
            <person name="Rattei T."/>
            <person name="Chu J.S."/>
            <person name="Gimenez G."/>
            <person name="Irimia M."/>
            <person name="Rigden D.J."/>
            <person name="Fitzpatrick D.A."/>
            <person name="Lorenzo-Morales J."/>
            <person name="Bateman A."/>
            <person name="Chiu C.H."/>
            <person name="Tang P."/>
            <person name="Hegemann P."/>
            <person name="Fromm H."/>
            <person name="Raoult D."/>
            <person name="Greub G."/>
            <person name="Miranda-Saavedra D."/>
            <person name="Chen N."/>
            <person name="Nash P."/>
            <person name="Ginger M.L."/>
            <person name="Horn M."/>
            <person name="Schaap P."/>
            <person name="Caler L."/>
            <person name="Loftus B."/>
        </authorList>
    </citation>
    <scope>NUCLEOTIDE SEQUENCE [LARGE SCALE GENOMIC DNA]</scope>
    <source>
        <strain evidence="2 3">Neff</strain>
    </source>
</reference>
<dbReference type="EMBL" id="KB007926">
    <property type="protein sequence ID" value="ELR20018.1"/>
    <property type="molecule type" value="Genomic_DNA"/>
</dbReference>
<dbReference type="RefSeq" id="XP_004342128.1">
    <property type="nucleotide sequence ID" value="XM_004342079.1"/>
</dbReference>
<organism evidence="2 3">
    <name type="scientific">Acanthamoeba castellanii (strain ATCC 30010 / Neff)</name>
    <dbReference type="NCBI Taxonomy" id="1257118"/>
    <lineage>
        <taxon>Eukaryota</taxon>
        <taxon>Amoebozoa</taxon>
        <taxon>Discosea</taxon>
        <taxon>Longamoebia</taxon>
        <taxon>Centramoebida</taxon>
        <taxon>Acanthamoebidae</taxon>
        <taxon>Acanthamoeba</taxon>
    </lineage>
</organism>
<evidence type="ECO:0000313" key="2">
    <source>
        <dbReference type="EMBL" id="ELR20018.1"/>
    </source>
</evidence>
<dbReference type="AlphaFoldDB" id="L8H5L7"/>
<evidence type="ECO:0000313" key="3">
    <source>
        <dbReference type="Proteomes" id="UP000011083"/>
    </source>
</evidence>
<gene>
    <name evidence="2" type="ORF">ACA1_113630</name>
</gene>
<keyword evidence="3" id="KW-1185">Reference proteome</keyword>
<dbReference type="VEuPathDB" id="AmoebaDB:ACA1_113630"/>
<evidence type="ECO:0000256" key="1">
    <source>
        <dbReference type="SAM" id="MobiDB-lite"/>
    </source>
</evidence>
<sequence length="339" mass="37530">MDSPLNIKCKRVSPDDHPSRQVISNKEEAEDIEEFSGNSDNDNRDGHDNLADRDTILISELCPEEYTDAVSRLQAIGIAVVQDDLPYSMPMATMALDIPAHEVEEVALLLAVKWTVPGRVSIGCFLLTSNQIKLAVWVANKSNVAMVTADVLATHALCHGIEFDHCLVAVSMVVPGTWTLTLEDPDLANQLCSLYKVVLFSKELSISPWKESFRQAEHWAYVSGIAKTTSRRGVIEFFCLKCGEVTDHHFGKLPDGRMALWITIQFKMANGLTKALQFDKECKVDLKCQVGSETRQAARAAAQQACQQCQATKRASNAAAMAEYMQNALLLAQNFPRRT</sequence>